<feature type="transmembrane region" description="Helical" evidence="5">
    <location>
        <begin position="241"/>
        <end position="261"/>
    </location>
</feature>
<evidence type="ECO:0000256" key="5">
    <source>
        <dbReference type="SAM" id="Phobius"/>
    </source>
</evidence>
<dbReference type="Pfam" id="PF07690">
    <property type="entry name" value="MFS_1"/>
    <property type="match status" value="1"/>
</dbReference>
<reference evidence="7 8" key="1">
    <citation type="submission" date="2019-05" db="EMBL/GenBank/DDBJ databases">
        <title>Algicella ahnfeltiae gen. nov., sp. nov., a novel marine bacterium of the family Flavobacteriaceae isolated from a red alga.</title>
        <authorList>
            <person name="Nedashkovskaya O.I."/>
            <person name="Kukhlevskiy A.D."/>
            <person name="Kim S.-G."/>
            <person name="Zhukova N.V."/>
            <person name="Mikhailov V.V."/>
        </authorList>
    </citation>
    <scope>NUCLEOTIDE SEQUENCE [LARGE SCALE GENOMIC DNA]</scope>
    <source>
        <strain evidence="7 8">10Alg115</strain>
    </source>
</reference>
<proteinExistence type="predicted"/>
<dbReference type="InterPro" id="IPR050382">
    <property type="entry name" value="MFS_Na/Anion_cotransporter"/>
</dbReference>
<dbReference type="InterPro" id="IPR011701">
    <property type="entry name" value="MFS"/>
</dbReference>
<dbReference type="PANTHER" id="PTHR11662:SF333">
    <property type="entry name" value="D-GALACTONATE TRANSPORTER"/>
    <property type="match status" value="1"/>
</dbReference>
<dbReference type="Proteomes" id="UP000306229">
    <property type="component" value="Chromosome"/>
</dbReference>
<keyword evidence="4 5" id="KW-0472">Membrane</keyword>
<dbReference type="PANTHER" id="PTHR11662">
    <property type="entry name" value="SOLUTE CARRIER FAMILY 17"/>
    <property type="match status" value="1"/>
</dbReference>
<name>A0A5B7TQ77_9FLAO</name>
<feature type="transmembrane region" description="Helical" evidence="5">
    <location>
        <begin position="368"/>
        <end position="390"/>
    </location>
</feature>
<dbReference type="InterPro" id="IPR020846">
    <property type="entry name" value="MFS_dom"/>
</dbReference>
<dbReference type="Gene3D" id="1.20.1250.20">
    <property type="entry name" value="MFS general substrate transporter like domains"/>
    <property type="match status" value="2"/>
</dbReference>
<feature type="transmembrane region" description="Helical" evidence="5">
    <location>
        <begin position="12"/>
        <end position="29"/>
    </location>
</feature>
<dbReference type="EMBL" id="CP040749">
    <property type="protein sequence ID" value="QCX37601.1"/>
    <property type="molecule type" value="Genomic_DNA"/>
</dbReference>
<evidence type="ECO:0000313" key="7">
    <source>
        <dbReference type="EMBL" id="QCX37601.1"/>
    </source>
</evidence>
<feature type="transmembrane region" description="Helical" evidence="5">
    <location>
        <begin position="105"/>
        <end position="128"/>
    </location>
</feature>
<dbReference type="AlphaFoldDB" id="A0A5B7TQ77"/>
<feature type="transmembrane region" description="Helical" evidence="5">
    <location>
        <begin position="402"/>
        <end position="421"/>
    </location>
</feature>
<dbReference type="CDD" id="cd17319">
    <property type="entry name" value="MFS_ExuT_GudP_like"/>
    <property type="match status" value="1"/>
</dbReference>
<dbReference type="PROSITE" id="PS50850">
    <property type="entry name" value="MFS"/>
    <property type="match status" value="1"/>
</dbReference>
<dbReference type="InterPro" id="IPR000849">
    <property type="entry name" value="Sugar_P_transporter"/>
</dbReference>
<dbReference type="RefSeq" id="WP_138948531.1">
    <property type="nucleotide sequence ID" value="NZ_CP040749.1"/>
</dbReference>
<keyword evidence="2 5" id="KW-0812">Transmembrane</keyword>
<feature type="transmembrane region" description="Helical" evidence="5">
    <location>
        <begin position="281"/>
        <end position="302"/>
    </location>
</feature>
<keyword evidence="8" id="KW-1185">Reference proteome</keyword>
<feature type="transmembrane region" description="Helical" evidence="5">
    <location>
        <begin position="140"/>
        <end position="162"/>
    </location>
</feature>
<evidence type="ECO:0000259" key="6">
    <source>
        <dbReference type="PROSITE" id="PS50850"/>
    </source>
</evidence>
<evidence type="ECO:0000256" key="4">
    <source>
        <dbReference type="ARBA" id="ARBA00023136"/>
    </source>
</evidence>
<evidence type="ECO:0000256" key="2">
    <source>
        <dbReference type="ARBA" id="ARBA00022692"/>
    </source>
</evidence>
<feature type="transmembrane region" description="Helical" evidence="5">
    <location>
        <begin position="168"/>
        <end position="189"/>
    </location>
</feature>
<dbReference type="GO" id="GO:0016020">
    <property type="term" value="C:membrane"/>
    <property type="evidence" value="ECO:0007669"/>
    <property type="project" value="UniProtKB-SubCell"/>
</dbReference>
<accession>A0A5B7TQ77</accession>
<evidence type="ECO:0000313" key="8">
    <source>
        <dbReference type="Proteomes" id="UP000306229"/>
    </source>
</evidence>
<dbReference type="InterPro" id="IPR036259">
    <property type="entry name" value="MFS_trans_sf"/>
</dbReference>
<feature type="transmembrane region" description="Helical" evidence="5">
    <location>
        <begin position="81"/>
        <end position="99"/>
    </location>
</feature>
<keyword evidence="3 5" id="KW-1133">Transmembrane helix</keyword>
<dbReference type="SUPFAM" id="SSF103473">
    <property type="entry name" value="MFS general substrate transporter"/>
    <property type="match status" value="1"/>
</dbReference>
<sequence length="440" mass="48570">MNSKANLKPTKKRYNILALIFGTVVINYLDRTNISVAASAISESMELSTVQMGLVFSAFGIAYAALQIPGGIIVDKVRLRLLYALMLFFWSIATLFQGFVGSFKILLGLRASIGVFEAPSYPANNAIVTKWFPETERASAIAIYTSGQFIGLAFLFPVLTLIQDKVGWRGLLIVSGVIGIVWAFVWYLFYRDPDQHKTVNKSELKLIKDGGGFAPNKNKTKKKEKFNWDDFFEAFKHKKLWGIYIGQFCMGSMSIFFLTWFPTYLVEYRGLDFIKSGFLASIPFLAAFCGVLLAGFSSDYLIKKGRTAEFSRKAPVLIGLSLSTLIIGANFTDSTFFIILFLTIAFFGNGLASITWVFVSLMAPKRIIGLVGGVFNLIGGLSAVIVPTVIGVLVKDGDFSPALFFIGALTIIGFLSFLLVVGKVKRIELKDDSSIENIEL</sequence>
<protein>
    <submittedName>
        <fullName evidence="7">MFS transporter</fullName>
    </submittedName>
</protein>
<organism evidence="7 8">
    <name type="scientific">Aureibaculum algae</name>
    <dbReference type="NCBI Taxonomy" id="2584122"/>
    <lineage>
        <taxon>Bacteria</taxon>
        <taxon>Pseudomonadati</taxon>
        <taxon>Bacteroidota</taxon>
        <taxon>Flavobacteriia</taxon>
        <taxon>Flavobacteriales</taxon>
        <taxon>Flavobacteriaceae</taxon>
        <taxon>Aureibaculum</taxon>
    </lineage>
</organism>
<feature type="domain" description="Major facilitator superfamily (MFS) profile" evidence="6">
    <location>
        <begin position="16"/>
        <end position="425"/>
    </location>
</feature>
<gene>
    <name evidence="7" type="ORF">FF125_03815</name>
</gene>
<evidence type="ECO:0000256" key="1">
    <source>
        <dbReference type="ARBA" id="ARBA00004141"/>
    </source>
</evidence>
<comment type="subcellular location">
    <subcellularLocation>
        <location evidence="1">Membrane</location>
        <topology evidence="1">Multi-pass membrane protein</topology>
    </subcellularLocation>
</comment>
<feature type="transmembrane region" description="Helical" evidence="5">
    <location>
        <begin position="314"/>
        <end position="331"/>
    </location>
</feature>
<dbReference type="OrthoDB" id="9788453at2"/>
<dbReference type="PIRSF" id="PIRSF002808">
    <property type="entry name" value="Hexose_phosphate_transp"/>
    <property type="match status" value="1"/>
</dbReference>
<dbReference type="KEGG" id="fbe:FF125_03815"/>
<evidence type="ECO:0000256" key="3">
    <source>
        <dbReference type="ARBA" id="ARBA00022989"/>
    </source>
</evidence>
<dbReference type="GO" id="GO:0022857">
    <property type="term" value="F:transmembrane transporter activity"/>
    <property type="evidence" value="ECO:0007669"/>
    <property type="project" value="InterPro"/>
</dbReference>
<feature type="transmembrane region" description="Helical" evidence="5">
    <location>
        <begin position="49"/>
        <end position="74"/>
    </location>
</feature>
<feature type="transmembrane region" description="Helical" evidence="5">
    <location>
        <begin position="337"/>
        <end position="361"/>
    </location>
</feature>